<evidence type="ECO:0000256" key="2">
    <source>
        <dbReference type="ARBA" id="ARBA00022643"/>
    </source>
</evidence>
<protein>
    <submittedName>
        <fullName evidence="6">Nitrilotriacetate monooxygenase component A</fullName>
        <ecNumber evidence="6">1.14.14.10</ecNumber>
    </submittedName>
</protein>
<dbReference type="InterPro" id="IPR051260">
    <property type="entry name" value="Diverse_substr_monoxygenases"/>
</dbReference>
<reference evidence="6 7" key="1">
    <citation type="submission" date="2018-11" db="EMBL/GenBank/DDBJ databases">
        <title>Gordonia insulae sp. nov., isolated from an island soil.</title>
        <authorList>
            <person name="Kim Y.S."/>
            <person name="Kim S.B."/>
        </authorList>
    </citation>
    <scope>NUCLEOTIDE SEQUENCE [LARGE SCALE GENOMIC DNA]</scope>
    <source>
        <strain evidence="6 7">MMS17-SY073</strain>
    </source>
</reference>
<keyword evidence="2" id="KW-0288">FMN</keyword>
<evidence type="ECO:0000259" key="5">
    <source>
        <dbReference type="Pfam" id="PF00296"/>
    </source>
</evidence>
<dbReference type="OrthoDB" id="9130786at2"/>
<dbReference type="KEGG" id="gom:D7316_04372"/>
<evidence type="ECO:0000256" key="3">
    <source>
        <dbReference type="ARBA" id="ARBA00023002"/>
    </source>
</evidence>
<dbReference type="EC" id="1.14.14.10" evidence="6"/>
<dbReference type="AlphaFoldDB" id="A0A3G8JUB3"/>
<feature type="domain" description="Luciferase-like" evidence="5">
    <location>
        <begin position="11"/>
        <end position="190"/>
    </location>
</feature>
<keyword evidence="1" id="KW-0285">Flavoprotein</keyword>
<proteinExistence type="predicted"/>
<dbReference type="SUPFAM" id="SSF51679">
    <property type="entry name" value="Bacterial luciferase-like"/>
    <property type="match status" value="1"/>
</dbReference>
<name>A0A3G8JUB3_9ACTN</name>
<accession>A0A3G8JUB3</accession>
<dbReference type="InterPro" id="IPR011251">
    <property type="entry name" value="Luciferase-like_dom"/>
</dbReference>
<dbReference type="RefSeq" id="WP_124710069.1">
    <property type="nucleotide sequence ID" value="NZ_CP033972.1"/>
</dbReference>
<dbReference type="PANTHER" id="PTHR30011:SF16">
    <property type="entry name" value="C2H2 FINGER DOMAIN TRANSCRIPTION FACTOR (EUROFUNG)-RELATED"/>
    <property type="match status" value="1"/>
</dbReference>
<evidence type="ECO:0000256" key="4">
    <source>
        <dbReference type="ARBA" id="ARBA00023033"/>
    </source>
</evidence>
<dbReference type="PANTHER" id="PTHR30011">
    <property type="entry name" value="ALKANESULFONATE MONOOXYGENASE-RELATED"/>
    <property type="match status" value="1"/>
</dbReference>
<keyword evidence="4 6" id="KW-0503">Monooxygenase</keyword>
<dbReference type="GO" id="GO:0018529">
    <property type="term" value="F:nitrilotriacetate monooxygenase activity"/>
    <property type="evidence" value="ECO:0007669"/>
    <property type="project" value="UniProtKB-EC"/>
</dbReference>
<dbReference type="InterPro" id="IPR036661">
    <property type="entry name" value="Luciferase-like_sf"/>
</dbReference>
<dbReference type="Pfam" id="PF00296">
    <property type="entry name" value="Bac_luciferase"/>
    <property type="match status" value="1"/>
</dbReference>
<keyword evidence="3 6" id="KW-0560">Oxidoreductase</keyword>
<evidence type="ECO:0000313" key="7">
    <source>
        <dbReference type="Proteomes" id="UP000271469"/>
    </source>
</evidence>
<evidence type="ECO:0000313" key="6">
    <source>
        <dbReference type="EMBL" id="AZG47760.1"/>
    </source>
</evidence>
<gene>
    <name evidence="6" type="primary">ntaA_4</name>
    <name evidence="6" type="ORF">D7316_04372</name>
</gene>
<dbReference type="Gene3D" id="3.20.20.30">
    <property type="entry name" value="Luciferase-like domain"/>
    <property type="match status" value="1"/>
</dbReference>
<keyword evidence="7" id="KW-1185">Reference proteome</keyword>
<organism evidence="6 7">
    <name type="scientific">Gordonia insulae</name>
    <dbReference type="NCBI Taxonomy" id="2420509"/>
    <lineage>
        <taxon>Bacteria</taxon>
        <taxon>Bacillati</taxon>
        <taxon>Actinomycetota</taxon>
        <taxon>Actinomycetes</taxon>
        <taxon>Mycobacteriales</taxon>
        <taxon>Gordoniaceae</taxon>
        <taxon>Gordonia</taxon>
    </lineage>
</organism>
<dbReference type="Proteomes" id="UP000271469">
    <property type="component" value="Chromosome"/>
</dbReference>
<dbReference type="EMBL" id="CP033972">
    <property type="protein sequence ID" value="AZG47760.1"/>
    <property type="molecule type" value="Genomic_DNA"/>
</dbReference>
<sequence>MSILVELAVGESPGQISVADADAIAAFGGDVGVTGLRLVDRNAERPTIDPSVVGSFLAGRHGDLGYVIDAPTTHNAPYNLARRVLSFDRATAGRVGVVLVPGNGDEVSDAAIPDVEATDPAERWAEYAEILTRLWESFPADALVGDQVSAVVAEADLIRPIDFDGRFYRVAGPLDGPSSAQGRPVLIAADPATVGWSRVVASADAVIVDRELIATADAELSGALDAVGRSRGAVALLARIDGRENASVVRRWASDLGVDGFVLAVDGGAEEILDVVRDLAPQLAGVAGGTLRAGLGVPVPSVVPA</sequence>
<evidence type="ECO:0000256" key="1">
    <source>
        <dbReference type="ARBA" id="ARBA00022630"/>
    </source>
</evidence>